<gene>
    <name evidence="1" type="ordered locus">SBG_0274</name>
</gene>
<dbReference type="AlphaFoldDB" id="A0A0K0H7L7"/>
<sequence>MLMIQHNTTGWSSLPVYLNEKEYIMKIQKITLRLCHAGRRCPDCGSSDDIIPWGDGWMCRDCGCEWGKNNGY</sequence>
<proteinExistence type="predicted"/>
<dbReference type="Proteomes" id="UP000000289">
    <property type="component" value="Chromosome"/>
</dbReference>
<evidence type="ECO:0000313" key="1">
    <source>
        <dbReference type="EMBL" id="CCC29370.1"/>
    </source>
</evidence>
<dbReference type="EMBL" id="FR877557">
    <property type="protein sequence ID" value="CCC29370.1"/>
    <property type="molecule type" value="Genomic_DNA"/>
</dbReference>
<organism evidence="1 2">
    <name type="scientific">Salmonella bongori (strain ATCC 43975 / DSM 13772 / NCTC 12419)</name>
    <dbReference type="NCBI Taxonomy" id="218493"/>
    <lineage>
        <taxon>Bacteria</taxon>
        <taxon>Pseudomonadati</taxon>
        <taxon>Pseudomonadota</taxon>
        <taxon>Gammaproteobacteria</taxon>
        <taxon>Enterobacterales</taxon>
        <taxon>Enterobacteriaceae</taxon>
        <taxon>Salmonella</taxon>
    </lineage>
</organism>
<reference evidence="1 2" key="1">
    <citation type="journal article" date="2011" name="PLoS Pathog.">
        <title>Salmonella bongori provides insights into the evolution of the Salmonellae.</title>
        <authorList>
            <person name="Fookes M."/>
            <person name="Schroeder G.N."/>
            <person name="Langridge G.C."/>
            <person name="Blondel C.J."/>
            <person name="Mammina C."/>
            <person name="Connor T.R."/>
            <person name="Seth-Smith H."/>
            <person name="Vernikos G.S."/>
            <person name="Robinson K.S."/>
            <person name="Sanders M."/>
            <person name="Petty N.K."/>
            <person name="Kingsley R.A."/>
            <person name="Baumler A.J."/>
            <person name="Nuccio S.P."/>
            <person name="Contreras I."/>
            <person name="Santiviago C.A."/>
            <person name="Maskell D."/>
            <person name="Barrow P."/>
            <person name="Humphrey T."/>
            <person name="Nastasi A."/>
            <person name="Roberts M."/>
            <person name="Frankel G."/>
            <person name="Parkhill J."/>
            <person name="Dougan G."/>
            <person name="Thomson N.R."/>
        </authorList>
    </citation>
    <scope>NUCLEOTIDE SEQUENCE [LARGE SCALE GENOMIC DNA]</scope>
    <source>
        <strain evidence="2">ATCC 43975 / DSM 13772 / NCTC 12419</strain>
    </source>
</reference>
<evidence type="ECO:0000313" key="2">
    <source>
        <dbReference type="Proteomes" id="UP000000289"/>
    </source>
</evidence>
<accession>A0A0K0H7L7</accession>
<protein>
    <submittedName>
        <fullName evidence="1">Hypothetical prophage protein</fullName>
    </submittedName>
</protein>
<name>A0A0K0H7L7_SALBC</name>
<dbReference type="KEGG" id="sbg:SBG_0274"/>